<proteinExistence type="predicted"/>
<sequence length="57" mass="6673">MKNLETIHSLKTELSNEWNKPKVSNLRKDGEGKIIDTRTPRDLKKIKSLQNQINELK</sequence>
<comment type="caution">
    <text evidence="1">The sequence shown here is derived from an EMBL/GenBank/DDBJ whole genome shotgun (WGS) entry which is preliminary data.</text>
</comment>
<accession>A0A0F9P410</accession>
<reference evidence="1" key="1">
    <citation type="journal article" date="2015" name="Nature">
        <title>Complex archaea that bridge the gap between prokaryotes and eukaryotes.</title>
        <authorList>
            <person name="Spang A."/>
            <person name="Saw J.H."/>
            <person name="Jorgensen S.L."/>
            <person name="Zaremba-Niedzwiedzka K."/>
            <person name="Martijn J."/>
            <person name="Lind A.E."/>
            <person name="van Eijk R."/>
            <person name="Schleper C."/>
            <person name="Guy L."/>
            <person name="Ettema T.J."/>
        </authorList>
    </citation>
    <scope>NUCLEOTIDE SEQUENCE</scope>
</reference>
<dbReference type="EMBL" id="LAZR01002708">
    <property type="protein sequence ID" value="KKN26580.1"/>
    <property type="molecule type" value="Genomic_DNA"/>
</dbReference>
<dbReference type="AlphaFoldDB" id="A0A0F9P410"/>
<gene>
    <name evidence="1" type="ORF">LCGC14_0873180</name>
</gene>
<evidence type="ECO:0000313" key="1">
    <source>
        <dbReference type="EMBL" id="KKN26580.1"/>
    </source>
</evidence>
<protein>
    <submittedName>
        <fullName evidence="1">Uncharacterized protein</fullName>
    </submittedName>
</protein>
<organism evidence="1">
    <name type="scientific">marine sediment metagenome</name>
    <dbReference type="NCBI Taxonomy" id="412755"/>
    <lineage>
        <taxon>unclassified sequences</taxon>
        <taxon>metagenomes</taxon>
        <taxon>ecological metagenomes</taxon>
    </lineage>
</organism>
<name>A0A0F9P410_9ZZZZ</name>